<evidence type="ECO:0000313" key="1">
    <source>
        <dbReference type="EMBL" id="AGU16016.1"/>
    </source>
</evidence>
<protein>
    <submittedName>
        <fullName evidence="1">Uncharacterized protein</fullName>
    </submittedName>
</protein>
<dbReference type="RefSeq" id="WP_021012413.1">
    <property type="nucleotide sequence ID" value="NC_022198.1"/>
</dbReference>
<evidence type="ECO:0000313" key="2">
    <source>
        <dbReference type="Proteomes" id="UP000016943"/>
    </source>
</evidence>
<accession>U3GZJ1</accession>
<dbReference type="STRING" id="1348662.CARG_09625"/>
<dbReference type="PATRIC" id="fig|1348662.3.peg.1903"/>
<sequence>MSTPSSPQASGVVLYVKLIFDVPETRMEHIAELSPTDDPTLCQMLRIVEVRDGRPVGYAQQGESKNMNVPEPFVPHPDTYGDFPDVSFEYVGAEHFNALWAQALATL</sequence>
<dbReference type="GeneID" id="78250645"/>
<proteinExistence type="predicted"/>
<dbReference type="Proteomes" id="UP000016943">
    <property type="component" value="Chromosome"/>
</dbReference>
<dbReference type="AlphaFoldDB" id="U3GZJ1"/>
<organism evidence="1 2">
    <name type="scientific">Corynebacterium argentoratense DSM 44202</name>
    <dbReference type="NCBI Taxonomy" id="1348662"/>
    <lineage>
        <taxon>Bacteria</taxon>
        <taxon>Bacillati</taxon>
        <taxon>Actinomycetota</taxon>
        <taxon>Actinomycetes</taxon>
        <taxon>Mycobacteriales</taxon>
        <taxon>Corynebacteriaceae</taxon>
        <taxon>Corynebacterium</taxon>
    </lineage>
</organism>
<gene>
    <name evidence="1" type="ORF">CARG_09625</name>
</gene>
<dbReference type="HOGENOM" id="CLU_177601_0_0_11"/>
<dbReference type="EMBL" id="CP006365">
    <property type="protein sequence ID" value="AGU16016.1"/>
    <property type="molecule type" value="Genomic_DNA"/>
</dbReference>
<reference evidence="1 2" key="1">
    <citation type="journal article" date="2013" name="Genome Announc.">
        <title>Whole-Genome Sequence of the Clinical Strain Corynebacterium argentoratense DSM 44202, Isolated from a Human Throat Specimen.</title>
        <authorList>
            <person name="Bomholt C."/>
            <person name="Glaub A."/>
            <person name="Gravermann K."/>
            <person name="Albersmeier A."/>
            <person name="Brinkrolf K."/>
            <person name="Ruckert C."/>
            <person name="Tauch A."/>
        </authorList>
    </citation>
    <scope>NUCLEOTIDE SEQUENCE [LARGE SCALE GENOMIC DNA]</scope>
    <source>
        <strain evidence="1">DSM 44202</strain>
    </source>
</reference>
<dbReference type="KEGG" id="caz:CARG_09625"/>
<name>U3GZJ1_9CORY</name>
<keyword evidence="2" id="KW-1185">Reference proteome</keyword>